<evidence type="ECO:0000256" key="9">
    <source>
        <dbReference type="HAMAP-Rule" id="MF_01471"/>
    </source>
</evidence>
<dbReference type="InterPro" id="IPR021127">
    <property type="entry name" value="CRISPR_associated_Cas2"/>
</dbReference>
<comment type="caution">
    <text evidence="10">The sequence shown here is derived from an EMBL/GenBank/DDBJ whole genome shotgun (WGS) entry which is preliminary data.</text>
</comment>
<dbReference type="GO" id="GO:0051607">
    <property type="term" value="P:defense response to virus"/>
    <property type="evidence" value="ECO:0007669"/>
    <property type="project" value="UniProtKB-UniRule"/>
</dbReference>
<gene>
    <name evidence="9 10" type="primary">cas2</name>
    <name evidence="10" type="ORF">ENN51_05010</name>
</gene>
<sequence>MLVIVSYDIVSDRRRNRVHNRLKDYGERVQYSVFECRLKPAELAVLRKELSALVSARTDRVRYYQLCENCQARTISCGPPPEH</sequence>
<comment type="subunit">
    <text evidence="9">Homodimer, forms a heterotetramer with a Cas1 homodimer.</text>
</comment>
<dbReference type="InterPro" id="IPR019199">
    <property type="entry name" value="Virulence_VapD/CRISPR_Cas2"/>
</dbReference>
<keyword evidence="5 9" id="KW-0255">Endonuclease</keyword>
<comment type="function">
    <text evidence="9">CRISPR (clustered regularly interspaced short palindromic repeat), is an adaptive immune system that provides protection against mobile genetic elements (viruses, transposable elements and conjugative plasmids). CRISPR clusters contain sequences complementary to antecedent mobile elements and target invading nucleic acids. CRISPR clusters are transcribed and processed into CRISPR RNA (crRNA). Functions as a ssRNA-specific endoribonuclease. Involved in the integration of spacer DNA into the CRISPR cassette.</text>
</comment>
<dbReference type="SUPFAM" id="SSF143430">
    <property type="entry name" value="TTP0101/SSO1404-like"/>
    <property type="match status" value="1"/>
</dbReference>
<dbReference type="Gene3D" id="3.30.70.240">
    <property type="match status" value="1"/>
</dbReference>
<dbReference type="NCBIfam" id="TIGR01573">
    <property type="entry name" value="cas2"/>
    <property type="match status" value="1"/>
</dbReference>
<dbReference type="GO" id="GO:0004521">
    <property type="term" value="F:RNA endonuclease activity"/>
    <property type="evidence" value="ECO:0007669"/>
    <property type="project" value="InterPro"/>
</dbReference>
<evidence type="ECO:0000256" key="8">
    <source>
        <dbReference type="ARBA" id="ARBA00023118"/>
    </source>
</evidence>
<comment type="cofactor">
    <cofactor evidence="1 9">
        <name>Mg(2+)</name>
        <dbReference type="ChEBI" id="CHEBI:18420"/>
    </cofactor>
</comment>
<dbReference type="AlphaFoldDB" id="A0A7V0T647"/>
<evidence type="ECO:0000313" key="10">
    <source>
        <dbReference type="EMBL" id="HDQ99628.1"/>
    </source>
</evidence>
<proteinExistence type="inferred from homology"/>
<keyword evidence="8 9" id="KW-0051">Antiviral defense</keyword>
<keyword evidence="7 9" id="KW-0460">Magnesium</keyword>
<evidence type="ECO:0000256" key="6">
    <source>
        <dbReference type="ARBA" id="ARBA00022801"/>
    </source>
</evidence>
<comment type="similarity">
    <text evidence="2 9">Belongs to the CRISPR-associated endoribonuclease Cas2 protein family.</text>
</comment>
<evidence type="ECO:0000256" key="7">
    <source>
        <dbReference type="ARBA" id="ARBA00022842"/>
    </source>
</evidence>
<dbReference type="PIRSF" id="PIRSF032582">
    <property type="entry name" value="Cas2"/>
    <property type="match status" value="1"/>
</dbReference>
<keyword evidence="6 9" id="KW-0378">Hydrolase</keyword>
<dbReference type="PANTHER" id="PTHR34405:SF3">
    <property type="entry name" value="CRISPR-ASSOCIATED ENDORIBONUCLEASE CAS2 3"/>
    <property type="match status" value="1"/>
</dbReference>
<dbReference type="EC" id="3.1.-.-" evidence="9"/>
<accession>A0A7V0T647</accession>
<dbReference type="Pfam" id="PF09827">
    <property type="entry name" value="CRISPR_Cas2"/>
    <property type="match status" value="1"/>
</dbReference>
<dbReference type="EMBL" id="DSBX01000193">
    <property type="protein sequence ID" value="HDQ99628.1"/>
    <property type="molecule type" value="Genomic_DNA"/>
</dbReference>
<evidence type="ECO:0000256" key="5">
    <source>
        <dbReference type="ARBA" id="ARBA00022759"/>
    </source>
</evidence>
<feature type="binding site" evidence="9">
    <location>
        <position position="8"/>
    </location>
    <ligand>
        <name>Mg(2+)</name>
        <dbReference type="ChEBI" id="CHEBI:18420"/>
        <note>catalytic</note>
    </ligand>
</feature>
<evidence type="ECO:0000256" key="4">
    <source>
        <dbReference type="ARBA" id="ARBA00022723"/>
    </source>
</evidence>
<name>A0A7V0T647_UNCW3</name>
<dbReference type="GO" id="GO:0043571">
    <property type="term" value="P:maintenance of CRISPR repeat elements"/>
    <property type="evidence" value="ECO:0007669"/>
    <property type="project" value="UniProtKB-UniRule"/>
</dbReference>
<dbReference type="Proteomes" id="UP000885672">
    <property type="component" value="Unassembled WGS sequence"/>
</dbReference>
<evidence type="ECO:0000256" key="1">
    <source>
        <dbReference type="ARBA" id="ARBA00001946"/>
    </source>
</evidence>
<organism evidence="10">
    <name type="scientific">candidate division WOR-3 bacterium</name>
    <dbReference type="NCBI Taxonomy" id="2052148"/>
    <lineage>
        <taxon>Bacteria</taxon>
        <taxon>Bacteria division WOR-3</taxon>
    </lineage>
</organism>
<dbReference type="CDD" id="cd09725">
    <property type="entry name" value="Cas2_I_II_III"/>
    <property type="match status" value="1"/>
</dbReference>
<dbReference type="PANTHER" id="PTHR34405">
    <property type="entry name" value="CRISPR-ASSOCIATED ENDORIBONUCLEASE CAS2"/>
    <property type="match status" value="1"/>
</dbReference>
<evidence type="ECO:0000256" key="3">
    <source>
        <dbReference type="ARBA" id="ARBA00022722"/>
    </source>
</evidence>
<keyword evidence="3 9" id="KW-0540">Nuclease</keyword>
<reference evidence="10" key="1">
    <citation type="journal article" date="2020" name="mSystems">
        <title>Genome- and Community-Level Interaction Insights into Carbon Utilization and Element Cycling Functions of Hydrothermarchaeota in Hydrothermal Sediment.</title>
        <authorList>
            <person name="Zhou Z."/>
            <person name="Liu Y."/>
            <person name="Xu W."/>
            <person name="Pan J."/>
            <person name="Luo Z.H."/>
            <person name="Li M."/>
        </authorList>
    </citation>
    <scope>NUCLEOTIDE SEQUENCE [LARGE SCALE GENOMIC DNA]</scope>
    <source>
        <strain evidence="10">SpSt-1182</strain>
    </source>
</reference>
<dbReference type="GO" id="GO:0016787">
    <property type="term" value="F:hydrolase activity"/>
    <property type="evidence" value="ECO:0007669"/>
    <property type="project" value="UniProtKB-KW"/>
</dbReference>
<dbReference type="HAMAP" id="MF_01471">
    <property type="entry name" value="Cas2"/>
    <property type="match status" value="1"/>
</dbReference>
<protein>
    <recommendedName>
        <fullName evidence="9">CRISPR-associated endoribonuclease Cas2</fullName>
        <ecNumber evidence="9">3.1.-.-</ecNumber>
    </recommendedName>
</protein>
<keyword evidence="4 9" id="KW-0479">Metal-binding</keyword>
<dbReference type="GO" id="GO:0046872">
    <property type="term" value="F:metal ion binding"/>
    <property type="evidence" value="ECO:0007669"/>
    <property type="project" value="UniProtKB-UniRule"/>
</dbReference>
<evidence type="ECO:0000256" key="2">
    <source>
        <dbReference type="ARBA" id="ARBA00009959"/>
    </source>
</evidence>